<sequence length="290" mass="33334">MAERSTSSKSARSVLLEDFNEIDVYVEDTSVETKKLYTIILNKATNSKYSIESVLPLGNSKSVIDEWKKHKGINDGRKKVFIIDGDFYLINEDINEVINDDKISDLTGLYILPKYCIENFLIDESALISLIHDDDPIQNHSQISENLNFQEWVVENEEQLYNLFILYSIIIKFKLGIQNVQFGVGKLCTDSSGVVCKTKIQNRIDDLKSEITAKISINLEQEIKIRKEKLHLAENKLLKFVSGKDYLFPLLKSRIKSKHKFNPDQASFKIRLAKNCSFNEIQNVFDNIIS</sequence>
<evidence type="ECO:0000313" key="2">
    <source>
        <dbReference type="EMBL" id="SMP87503.1"/>
    </source>
</evidence>
<dbReference type="Pfam" id="PF14491">
    <property type="entry name" value="DUF4435"/>
    <property type="match status" value="1"/>
</dbReference>
<organism evidence="2 3">
    <name type="scientific">Epilithonimonas pallida</name>
    <dbReference type="NCBI Taxonomy" id="373671"/>
    <lineage>
        <taxon>Bacteria</taxon>
        <taxon>Pseudomonadati</taxon>
        <taxon>Bacteroidota</taxon>
        <taxon>Flavobacteriia</taxon>
        <taxon>Flavobacteriales</taxon>
        <taxon>Weeksellaceae</taxon>
        <taxon>Chryseobacterium group</taxon>
        <taxon>Epilithonimonas</taxon>
    </lineage>
</organism>
<evidence type="ECO:0000259" key="1">
    <source>
        <dbReference type="Pfam" id="PF14491"/>
    </source>
</evidence>
<feature type="domain" description="DUF4435" evidence="1">
    <location>
        <begin position="21"/>
        <end position="258"/>
    </location>
</feature>
<accession>A0ABY1R1H5</accession>
<dbReference type="EMBL" id="FXUO01000001">
    <property type="protein sequence ID" value="SMP87503.1"/>
    <property type="molecule type" value="Genomic_DNA"/>
</dbReference>
<keyword evidence="3" id="KW-1185">Reference proteome</keyword>
<proteinExistence type="predicted"/>
<dbReference type="RefSeq" id="WP_283415246.1">
    <property type="nucleotide sequence ID" value="NZ_FXUO01000001.1"/>
</dbReference>
<protein>
    <recommendedName>
        <fullName evidence="1">DUF4435 domain-containing protein</fullName>
    </recommendedName>
</protein>
<evidence type="ECO:0000313" key="3">
    <source>
        <dbReference type="Proteomes" id="UP001158050"/>
    </source>
</evidence>
<reference evidence="2 3" key="1">
    <citation type="submission" date="2017-05" db="EMBL/GenBank/DDBJ databases">
        <authorList>
            <person name="Varghese N."/>
            <person name="Submissions S."/>
        </authorList>
    </citation>
    <scope>NUCLEOTIDE SEQUENCE [LARGE SCALE GENOMIC DNA]</scope>
    <source>
        <strain evidence="2 3">DSM 18015</strain>
    </source>
</reference>
<comment type="caution">
    <text evidence="2">The sequence shown here is derived from an EMBL/GenBank/DDBJ whole genome shotgun (WGS) entry which is preliminary data.</text>
</comment>
<name>A0ABY1R1H5_9FLAO</name>
<dbReference type="InterPro" id="IPR029492">
    <property type="entry name" value="DUF4435"/>
</dbReference>
<gene>
    <name evidence="2" type="ORF">SAMN05421679_101307</name>
</gene>
<dbReference type="Proteomes" id="UP001158050">
    <property type="component" value="Unassembled WGS sequence"/>
</dbReference>